<dbReference type="Proteomes" id="UP000290759">
    <property type="component" value="Unassembled WGS sequence"/>
</dbReference>
<feature type="transmembrane region" description="Helical" evidence="2">
    <location>
        <begin position="436"/>
        <end position="453"/>
    </location>
</feature>
<comment type="caution">
    <text evidence="3">The sequence shown here is derived from an EMBL/GenBank/DDBJ whole genome shotgun (WGS) entry which is preliminary data.</text>
</comment>
<keyword evidence="2" id="KW-0472">Membrane</keyword>
<evidence type="ECO:0000256" key="1">
    <source>
        <dbReference type="SAM" id="MobiDB-lite"/>
    </source>
</evidence>
<sequence length="505" mass="54950">MPQPSWRTCQPNSRRTGGRRDSPGPARGAPSNLERPADGRRACESRPRGRRGGVQGVRVRTAGLRDGVQVSLLLRREAGDRETTKQGMGRAPRCTRLRSSSVGLAPLGRCEVGRSAMPASPSSSPRDARVDLLRGLSLLSIYVDHIPQNVLADITLHNFGFSDAAELFVLLAGFSATHAYNSVFERYGLRVGLKRVFLRCLHIYGVQVVLLIGTFLLVGLWEQAYGTRSIIMGPMLRDGWQGALRGVSLRALPAYLDILPLYILLLAVFPLVRFGLARSVAGTVVASFLLYGLANALHWNLPNVVDPADAAHWYFNPFAWQVLFVIGCVLAIAARRGLPVVTAPPRALVALCWVYAVGCFLVLDAWKLWPAPLPGDFYPTSPLLGIFGNEPKSYVSPWRLADVMAQVYIVLTSPRMAAVARWRVLRPVLACGRNSLPVFALGCVLALVGRLIFRTAEVTVTVQVIVNAVGLGALLALGLILDARKASRVPRPHGEMTPDAVRPAE</sequence>
<dbReference type="EMBL" id="QYBB01000063">
    <property type="protein sequence ID" value="RYC29221.1"/>
    <property type="molecule type" value="Genomic_DNA"/>
</dbReference>
<accession>A0A4Q2U2V3</accession>
<feature type="transmembrane region" description="Helical" evidence="2">
    <location>
        <begin position="403"/>
        <end position="424"/>
    </location>
</feature>
<feature type="compositionally biased region" description="Basic and acidic residues" evidence="1">
    <location>
        <begin position="35"/>
        <end position="47"/>
    </location>
</feature>
<dbReference type="PANTHER" id="PTHR38592">
    <property type="entry name" value="BLL4819 PROTEIN"/>
    <property type="match status" value="1"/>
</dbReference>
<name>A0A4Q2U2V3_9HYPH</name>
<evidence type="ECO:0000313" key="3">
    <source>
        <dbReference type="EMBL" id="RYC29221.1"/>
    </source>
</evidence>
<gene>
    <name evidence="3" type="ORF">D3273_25220</name>
</gene>
<feature type="transmembrane region" description="Helical" evidence="2">
    <location>
        <begin position="459"/>
        <end position="481"/>
    </location>
</feature>
<dbReference type="AlphaFoldDB" id="A0A4Q2U2V3"/>
<proteinExistence type="predicted"/>
<evidence type="ECO:0000313" key="4">
    <source>
        <dbReference type="Proteomes" id="UP000290759"/>
    </source>
</evidence>
<keyword evidence="2" id="KW-1133">Transmembrane helix</keyword>
<keyword evidence="2" id="KW-0812">Transmembrane</keyword>
<feature type="transmembrane region" description="Helical" evidence="2">
    <location>
        <begin position="196"/>
        <end position="221"/>
    </location>
</feature>
<dbReference type="OrthoDB" id="9775975at2"/>
<feature type="compositionally biased region" description="Polar residues" evidence="1">
    <location>
        <begin position="1"/>
        <end position="15"/>
    </location>
</feature>
<organism evidence="3 4">
    <name type="scientific">Lichenibacterium minor</name>
    <dbReference type="NCBI Taxonomy" id="2316528"/>
    <lineage>
        <taxon>Bacteria</taxon>
        <taxon>Pseudomonadati</taxon>
        <taxon>Pseudomonadota</taxon>
        <taxon>Alphaproteobacteria</taxon>
        <taxon>Hyphomicrobiales</taxon>
        <taxon>Lichenihabitantaceae</taxon>
        <taxon>Lichenibacterium</taxon>
    </lineage>
</organism>
<feature type="region of interest" description="Disordered" evidence="1">
    <location>
        <begin position="1"/>
        <end position="56"/>
    </location>
</feature>
<feature type="transmembrane region" description="Helical" evidence="2">
    <location>
        <begin position="347"/>
        <end position="369"/>
    </location>
</feature>
<protein>
    <submittedName>
        <fullName evidence="3">OpgC domain-containing protein</fullName>
    </submittedName>
</protein>
<reference evidence="3 4" key="2">
    <citation type="submission" date="2019-02" db="EMBL/GenBank/DDBJ databases">
        <title>'Lichenibacterium ramalinii' gen. nov. sp. nov., 'Lichenibacterium minor' gen. nov. sp. nov.</title>
        <authorList>
            <person name="Pankratov T."/>
        </authorList>
    </citation>
    <scope>NUCLEOTIDE SEQUENCE [LARGE SCALE GENOMIC DNA]</scope>
    <source>
        <strain evidence="3 4">RmlP026</strain>
    </source>
</reference>
<feature type="transmembrane region" description="Helical" evidence="2">
    <location>
        <begin position="318"/>
        <end position="335"/>
    </location>
</feature>
<dbReference type="InterPro" id="IPR014550">
    <property type="entry name" value="UCP028704_OpgC"/>
</dbReference>
<feature type="transmembrane region" description="Helical" evidence="2">
    <location>
        <begin position="254"/>
        <end position="272"/>
    </location>
</feature>
<evidence type="ECO:0000256" key="2">
    <source>
        <dbReference type="SAM" id="Phobius"/>
    </source>
</evidence>
<reference evidence="3 4" key="1">
    <citation type="submission" date="2018-12" db="EMBL/GenBank/DDBJ databases">
        <authorList>
            <person name="Grouzdev D.S."/>
            <person name="Krutkina M.S."/>
        </authorList>
    </citation>
    <scope>NUCLEOTIDE SEQUENCE [LARGE SCALE GENOMIC DNA]</scope>
    <source>
        <strain evidence="3 4">RmlP026</strain>
    </source>
</reference>
<feature type="transmembrane region" description="Helical" evidence="2">
    <location>
        <begin position="279"/>
        <end position="298"/>
    </location>
</feature>
<dbReference type="PANTHER" id="PTHR38592:SF3">
    <property type="entry name" value="BLL4819 PROTEIN"/>
    <property type="match status" value="1"/>
</dbReference>
<keyword evidence="4" id="KW-1185">Reference proteome</keyword>
<dbReference type="Pfam" id="PF10129">
    <property type="entry name" value="OpgC_C"/>
    <property type="match status" value="1"/>
</dbReference>